<dbReference type="InterPro" id="IPR013783">
    <property type="entry name" value="Ig-like_fold"/>
</dbReference>
<evidence type="ECO:0000256" key="2">
    <source>
        <dbReference type="SAM" id="MobiDB-lite"/>
    </source>
</evidence>
<dbReference type="Proteomes" id="UP000735302">
    <property type="component" value="Unassembled WGS sequence"/>
</dbReference>
<dbReference type="PRINTS" id="PR00014">
    <property type="entry name" value="FNTYPEIII"/>
</dbReference>
<dbReference type="Gene3D" id="2.60.40.10">
    <property type="entry name" value="Immunoglobulins"/>
    <property type="match status" value="2"/>
</dbReference>
<keyword evidence="5" id="KW-1185">Reference proteome</keyword>
<gene>
    <name evidence="4" type="ORF">PoB_001982500</name>
</gene>
<dbReference type="InterPro" id="IPR036116">
    <property type="entry name" value="FN3_sf"/>
</dbReference>
<dbReference type="CDD" id="cd00063">
    <property type="entry name" value="FN3"/>
    <property type="match status" value="1"/>
</dbReference>
<comment type="caution">
    <text evidence="4">The sequence shown here is derived from an EMBL/GenBank/DDBJ whole genome shotgun (WGS) entry which is preliminary data.</text>
</comment>
<dbReference type="SMART" id="SM00060">
    <property type="entry name" value="FN3"/>
    <property type="match status" value="1"/>
</dbReference>
<evidence type="ECO:0000256" key="1">
    <source>
        <dbReference type="ARBA" id="ARBA00022737"/>
    </source>
</evidence>
<organism evidence="4 5">
    <name type="scientific">Plakobranchus ocellatus</name>
    <dbReference type="NCBI Taxonomy" id="259542"/>
    <lineage>
        <taxon>Eukaryota</taxon>
        <taxon>Metazoa</taxon>
        <taxon>Spiralia</taxon>
        <taxon>Lophotrochozoa</taxon>
        <taxon>Mollusca</taxon>
        <taxon>Gastropoda</taxon>
        <taxon>Heterobranchia</taxon>
        <taxon>Euthyneura</taxon>
        <taxon>Panpulmonata</taxon>
        <taxon>Sacoglossa</taxon>
        <taxon>Placobranchoidea</taxon>
        <taxon>Plakobranchidae</taxon>
        <taxon>Plakobranchus</taxon>
    </lineage>
</organism>
<feature type="domain" description="Fibronectin type-III" evidence="3">
    <location>
        <begin position="113"/>
        <end position="219"/>
    </location>
</feature>
<dbReference type="InterPro" id="IPR003961">
    <property type="entry name" value="FN3_dom"/>
</dbReference>
<sequence>MVSSDFDPVTSAPGRGHDRGQEGYTCSASAGCGGGGILTLPWRQRKTSGLITGGVSPPAEPAGVYIEHQTVQTTSLVLKWTQGDDRGSPISHYIIEAANAYEKDNWEIVVAGPPAEPAGVYIEHQTVQTTSLVLKWTQGDDRGSPISHYIIEAANAYEKDNWEIVVADLPATEAMTEEKELLSVRVGDLNPGCSYRFRVIAVNRYGLGPPSLPSSERWG</sequence>
<dbReference type="PROSITE" id="PS50853">
    <property type="entry name" value="FN3"/>
    <property type="match status" value="1"/>
</dbReference>
<dbReference type="PANTHER" id="PTHR13817">
    <property type="entry name" value="TITIN"/>
    <property type="match status" value="1"/>
</dbReference>
<dbReference type="SUPFAM" id="SSF49265">
    <property type="entry name" value="Fibronectin type III"/>
    <property type="match status" value="1"/>
</dbReference>
<evidence type="ECO:0000313" key="4">
    <source>
        <dbReference type="EMBL" id="GFN93319.1"/>
    </source>
</evidence>
<evidence type="ECO:0000313" key="5">
    <source>
        <dbReference type="Proteomes" id="UP000735302"/>
    </source>
</evidence>
<accession>A0AAV3ZCK0</accession>
<dbReference type="EMBL" id="BLXT01002329">
    <property type="protein sequence ID" value="GFN93319.1"/>
    <property type="molecule type" value="Genomic_DNA"/>
</dbReference>
<dbReference type="AlphaFoldDB" id="A0AAV3ZCK0"/>
<dbReference type="InterPro" id="IPR050964">
    <property type="entry name" value="Striated_Muscle_Regulatory"/>
</dbReference>
<reference evidence="4 5" key="1">
    <citation type="journal article" date="2021" name="Elife">
        <title>Chloroplast acquisition without the gene transfer in kleptoplastic sea slugs, Plakobranchus ocellatus.</title>
        <authorList>
            <person name="Maeda T."/>
            <person name="Takahashi S."/>
            <person name="Yoshida T."/>
            <person name="Shimamura S."/>
            <person name="Takaki Y."/>
            <person name="Nagai Y."/>
            <person name="Toyoda A."/>
            <person name="Suzuki Y."/>
            <person name="Arimoto A."/>
            <person name="Ishii H."/>
            <person name="Satoh N."/>
            <person name="Nishiyama T."/>
            <person name="Hasebe M."/>
            <person name="Maruyama T."/>
            <person name="Minagawa J."/>
            <person name="Obokata J."/>
            <person name="Shigenobu S."/>
        </authorList>
    </citation>
    <scope>NUCLEOTIDE SEQUENCE [LARGE SCALE GENOMIC DNA]</scope>
</reference>
<feature type="region of interest" description="Disordered" evidence="2">
    <location>
        <begin position="1"/>
        <end position="23"/>
    </location>
</feature>
<proteinExistence type="predicted"/>
<protein>
    <submittedName>
        <fullName evidence="4">Contactin 1</fullName>
    </submittedName>
</protein>
<evidence type="ECO:0000259" key="3">
    <source>
        <dbReference type="PROSITE" id="PS50853"/>
    </source>
</evidence>
<dbReference type="PANTHER" id="PTHR13817:SF175">
    <property type="entry name" value="IG-LIKE AND FIBRONECTIN TYPE-III DOMAIN-CONTAINING PROTEIN C27B7.7"/>
    <property type="match status" value="1"/>
</dbReference>
<keyword evidence="1" id="KW-0677">Repeat</keyword>
<name>A0AAV3ZCK0_9GAST</name>
<dbReference type="Pfam" id="PF00041">
    <property type="entry name" value="fn3"/>
    <property type="match status" value="1"/>
</dbReference>